<organism evidence="8 9">
    <name type="scientific">Mycoplasma mobile (strain ATCC 43663 / 163K / NCTC 11711)</name>
    <name type="common">Mesomycoplasma mobile</name>
    <dbReference type="NCBI Taxonomy" id="267748"/>
    <lineage>
        <taxon>Bacteria</taxon>
        <taxon>Bacillati</taxon>
        <taxon>Mycoplasmatota</taxon>
        <taxon>Mycoplasmoidales</taxon>
        <taxon>Metamycoplasmataceae</taxon>
        <taxon>Mesomycoplasma</taxon>
    </lineage>
</organism>
<proteinExistence type="inferred from homology"/>
<name>Q6KIE7_MYCM1</name>
<dbReference type="PROSITE" id="PS00194">
    <property type="entry name" value="THIOREDOXIN_1"/>
    <property type="match status" value="1"/>
</dbReference>
<keyword evidence="2" id="KW-0963">Cytoplasm</keyword>
<evidence type="ECO:0000256" key="6">
    <source>
        <dbReference type="PIRSR" id="PIRSR000077-4"/>
    </source>
</evidence>
<gene>
    <name evidence="8" type="primary">trxA</name>
    <name evidence="8" type="ordered locus">MMOB1430</name>
</gene>
<evidence type="ECO:0000256" key="4">
    <source>
        <dbReference type="ARBA" id="ARBA00038353"/>
    </source>
</evidence>
<dbReference type="PIRSF" id="PIRSF000077">
    <property type="entry name" value="Thioredoxin"/>
    <property type="match status" value="1"/>
</dbReference>
<dbReference type="Pfam" id="PF00085">
    <property type="entry name" value="Thioredoxin"/>
    <property type="match status" value="1"/>
</dbReference>
<keyword evidence="6" id="KW-0676">Redox-active center</keyword>
<dbReference type="STRING" id="267748.MMOB1430"/>
<dbReference type="InterPro" id="IPR050620">
    <property type="entry name" value="Thioredoxin_H-type-like"/>
</dbReference>
<dbReference type="PRINTS" id="PR00421">
    <property type="entry name" value="THIOREDOXIN"/>
</dbReference>
<evidence type="ECO:0000256" key="2">
    <source>
        <dbReference type="ARBA" id="ARBA00022490"/>
    </source>
</evidence>
<evidence type="ECO:0000256" key="3">
    <source>
        <dbReference type="ARBA" id="ARBA00023157"/>
    </source>
</evidence>
<keyword evidence="3 6" id="KW-1015">Disulfide bond</keyword>
<feature type="disulfide bond" description="Redox-active" evidence="6">
    <location>
        <begin position="29"/>
        <end position="32"/>
    </location>
</feature>
<dbReference type="eggNOG" id="COG0526">
    <property type="taxonomic scope" value="Bacteria"/>
</dbReference>
<evidence type="ECO:0000259" key="7">
    <source>
        <dbReference type="PROSITE" id="PS51352"/>
    </source>
</evidence>
<dbReference type="HOGENOM" id="CLU_090389_10_4_14"/>
<dbReference type="RefSeq" id="WP_011264663.1">
    <property type="nucleotide sequence ID" value="NC_006908.1"/>
</dbReference>
<dbReference type="KEGG" id="mmo:MMOB1430"/>
<dbReference type="OrthoDB" id="9790390at2"/>
<dbReference type="GO" id="GO:0005737">
    <property type="term" value="C:cytoplasm"/>
    <property type="evidence" value="ECO:0007669"/>
    <property type="project" value="UniProtKB-SubCell"/>
</dbReference>
<dbReference type="InterPro" id="IPR005746">
    <property type="entry name" value="Thioredoxin"/>
</dbReference>
<dbReference type="InterPro" id="IPR013766">
    <property type="entry name" value="Thioredoxin_domain"/>
</dbReference>
<dbReference type="InterPro" id="IPR017937">
    <property type="entry name" value="Thioredoxin_CS"/>
</dbReference>
<dbReference type="Proteomes" id="UP000009072">
    <property type="component" value="Chromosome"/>
</dbReference>
<evidence type="ECO:0000256" key="1">
    <source>
        <dbReference type="ARBA" id="ARBA00004496"/>
    </source>
</evidence>
<dbReference type="Gene3D" id="3.40.30.10">
    <property type="entry name" value="Glutaredoxin"/>
    <property type="match status" value="1"/>
</dbReference>
<keyword evidence="9" id="KW-1185">Reference proteome</keyword>
<dbReference type="InterPro" id="IPR036249">
    <property type="entry name" value="Thioredoxin-like_sf"/>
</dbReference>
<dbReference type="AlphaFoldDB" id="Q6KIE7"/>
<evidence type="ECO:0000313" key="9">
    <source>
        <dbReference type="Proteomes" id="UP000009072"/>
    </source>
</evidence>
<feature type="domain" description="Thioredoxin" evidence="7">
    <location>
        <begin position="1"/>
        <end position="101"/>
    </location>
</feature>
<dbReference type="PROSITE" id="PS51352">
    <property type="entry name" value="THIOREDOXIN_2"/>
    <property type="match status" value="1"/>
</dbReference>
<dbReference type="PANTHER" id="PTHR10438:SF468">
    <property type="entry name" value="THIOREDOXIN-1-RELATED"/>
    <property type="match status" value="1"/>
</dbReference>
<dbReference type="CDD" id="cd02947">
    <property type="entry name" value="TRX_family"/>
    <property type="match status" value="1"/>
</dbReference>
<dbReference type="GO" id="GO:0015035">
    <property type="term" value="F:protein-disulfide reductase activity"/>
    <property type="evidence" value="ECO:0007669"/>
    <property type="project" value="InterPro"/>
</dbReference>
<dbReference type="EMBL" id="AE017308">
    <property type="protein sequence ID" value="AAT27629.1"/>
    <property type="molecule type" value="Genomic_DNA"/>
</dbReference>
<dbReference type="PANTHER" id="PTHR10438">
    <property type="entry name" value="THIOREDOXIN"/>
    <property type="match status" value="1"/>
</dbReference>
<accession>Q6KIE7</accession>
<comment type="subcellular location">
    <subcellularLocation>
        <location evidence="1">Cytoplasm</location>
    </subcellularLocation>
</comment>
<reference evidence="8 9" key="1">
    <citation type="journal article" date="2004" name="Genome Res.">
        <title>The complete genome and proteome of Mycoplasma mobile.</title>
        <authorList>
            <person name="Jaffe J.D."/>
            <person name="Stange-Thomann N."/>
            <person name="Smith C."/>
            <person name="DeCaprio D."/>
            <person name="Fisher S."/>
            <person name="Butler J."/>
            <person name="Calvo S."/>
            <person name="Elkins T."/>
            <person name="FitzGerald M.G."/>
            <person name="Hafez N."/>
            <person name="Kodira C.D."/>
            <person name="Major J."/>
            <person name="Wang S."/>
            <person name="Wilkinson J."/>
            <person name="Nicol R."/>
            <person name="Nusbaum C."/>
            <person name="Birren B."/>
            <person name="Berg H.C."/>
            <person name="Church G.M."/>
        </authorList>
    </citation>
    <scope>NUCLEOTIDE SEQUENCE [LARGE SCALE GENOMIC DNA]</scope>
    <source>
        <strain evidence="9">ATCC 43663 / 163K / NCTC 11711</strain>
    </source>
</reference>
<evidence type="ECO:0000313" key="8">
    <source>
        <dbReference type="EMBL" id="AAT27629.1"/>
    </source>
</evidence>
<dbReference type="SUPFAM" id="SSF52833">
    <property type="entry name" value="Thioredoxin-like"/>
    <property type="match status" value="1"/>
</dbReference>
<protein>
    <recommendedName>
        <fullName evidence="5">Thioredoxin</fullName>
    </recommendedName>
</protein>
<comment type="similarity">
    <text evidence="4">Belongs to the thioredoxin family. Plant H-type subfamily.</text>
</comment>
<evidence type="ECO:0000256" key="5">
    <source>
        <dbReference type="PIRNR" id="PIRNR000077"/>
    </source>
</evidence>
<sequence>MIKHVTKSEINFKEFNKGLKLLNFHALWCGPCKLLGPELERVSEKGFEIYRVDGDKDKEFAQEMEIPGFPTSFVFKDGKVVETVVGFRAEEEILEILNEYK</sequence>